<evidence type="ECO:0000259" key="5">
    <source>
        <dbReference type="PROSITE" id="PS50113"/>
    </source>
</evidence>
<dbReference type="InterPro" id="IPR052155">
    <property type="entry name" value="Biofilm_reg_signaling"/>
</dbReference>
<evidence type="ECO:0000256" key="2">
    <source>
        <dbReference type="PROSITE-ProRule" id="PRU00169"/>
    </source>
</evidence>
<evidence type="ECO:0000259" key="6">
    <source>
        <dbReference type="PROSITE" id="PS50883"/>
    </source>
</evidence>
<dbReference type="InterPro" id="IPR029787">
    <property type="entry name" value="Nucleotide_cyclase"/>
</dbReference>
<feature type="modified residue" description="4-aspartylphosphate" evidence="2">
    <location>
        <position position="59"/>
    </location>
</feature>
<dbReference type="AlphaFoldDB" id="A0A953JCR8"/>
<dbReference type="GO" id="GO:0006355">
    <property type="term" value="P:regulation of DNA-templated transcription"/>
    <property type="evidence" value="ECO:0007669"/>
    <property type="project" value="InterPro"/>
</dbReference>
<dbReference type="PROSITE" id="PS50883">
    <property type="entry name" value="EAL"/>
    <property type="match status" value="1"/>
</dbReference>
<dbReference type="InterPro" id="IPR035965">
    <property type="entry name" value="PAS-like_dom_sf"/>
</dbReference>
<dbReference type="SUPFAM" id="SSF55073">
    <property type="entry name" value="Nucleotide cyclase"/>
    <property type="match status" value="1"/>
</dbReference>
<dbReference type="SMART" id="SM00086">
    <property type="entry name" value="PAC"/>
    <property type="match status" value="1"/>
</dbReference>
<feature type="domain" description="GGDEF" evidence="7">
    <location>
        <begin position="298"/>
        <end position="431"/>
    </location>
</feature>
<sequence>MEKREIRVLLIEDNPGDARLIREMLAEARRVLFFLDHSDRLASGLSRLALTPYDVVLLDLGLPDSQGLDTFLALREREPRVPVVVLTGLEDEELAFIAVQQGAQDYLPKGQINSNLLVRSLRYAIERKRTIDALEESEERYRELVENAGSIILRWDKRGRITFFNEFAQRFYGYTAEEAIGSSVVGTLFPERDSSGNDMTETAGEMLRDPGKYARYEGENMRKNGERVWVSWSIRAIRNKEGRVEGILAVGQDSTERRRMIETIWMQAYHDALTGLPNRMHFMEHLSLSLHHAQRVGEEVAVLFLDLDQFKFINTTMGHTMGDALLRKVADVLRSCVRETDTVARIGGDEFTILLTQIARSEDAAKVAEKLLLLFREPLAFEGYEIPVSVSIGISLFPEDGQDAETLLKRADTALNHVKEHGRNNYQFYNTDMNVRTLERITLERNLRGAIERGELEVYYQPLVDIKSRRIICAEALVRWNHPDLGMLPPMQFLPFAEETGLVVPLDEWVLRTACAQSREWQEAGLSPLSITVNLSTRLFQQQNLVHSVARTLWETGLDSRFLDFEISETTAMKDVEHTLPHLDKLTGMGVRFSIDDFGTGYSSLSHLKRLPIWKLKIDRSFIKDIALDADYQTIVKTVIDMGHNLKLVVTAEGVETEEQLAFLHASGCDEVQGFLISPPLPAKEFAEFVAAQG</sequence>
<dbReference type="InterPro" id="IPR035919">
    <property type="entry name" value="EAL_sf"/>
</dbReference>
<protein>
    <submittedName>
        <fullName evidence="8">EAL domain-containing protein</fullName>
    </submittedName>
</protein>
<accession>A0A953JCR8</accession>
<dbReference type="Pfam" id="PF00072">
    <property type="entry name" value="Response_reg"/>
    <property type="match status" value="1"/>
</dbReference>
<feature type="domain" description="Response regulatory" evidence="3">
    <location>
        <begin position="7"/>
        <end position="124"/>
    </location>
</feature>
<dbReference type="InterPro" id="IPR001610">
    <property type="entry name" value="PAC"/>
</dbReference>
<dbReference type="SMART" id="SM00267">
    <property type="entry name" value="GGDEF"/>
    <property type="match status" value="1"/>
</dbReference>
<dbReference type="Gene3D" id="3.30.450.20">
    <property type="entry name" value="PAS domain"/>
    <property type="match status" value="1"/>
</dbReference>
<dbReference type="PROSITE" id="PS50113">
    <property type="entry name" value="PAC"/>
    <property type="match status" value="1"/>
</dbReference>
<dbReference type="CDD" id="cd00156">
    <property type="entry name" value="REC"/>
    <property type="match status" value="1"/>
</dbReference>
<dbReference type="GO" id="GO:0071111">
    <property type="term" value="F:cyclic-guanylate-specific phosphodiesterase activity"/>
    <property type="evidence" value="ECO:0007669"/>
    <property type="project" value="UniProtKB-EC"/>
</dbReference>
<comment type="caution">
    <text evidence="8">The sequence shown here is derived from an EMBL/GenBank/DDBJ whole genome shotgun (WGS) entry which is preliminary data.</text>
</comment>
<dbReference type="InterPro" id="IPR000160">
    <property type="entry name" value="GGDEF_dom"/>
</dbReference>
<dbReference type="CDD" id="cd01949">
    <property type="entry name" value="GGDEF"/>
    <property type="match status" value="1"/>
</dbReference>
<evidence type="ECO:0000256" key="1">
    <source>
        <dbReference type="ARBA" id="ARBA00051114"/>
    </source>
</evidence>
<dbReference type="SMART" id="SM00091">
    <property type="entry name" value="PAS"/>
    <property type="match status" value="1"/>
</dbReference>
<dbReference type="PROSITE" id="PS50112">
    <property type="entry name" value="PAS"/>
    <property type="match status" value="1"/>
</dbReference>
<dbReference type="InterPro" id="IPR043128">
    <property type="entry name" value="Rev_trsase/Diguanyl_cyclase"/>
</dbReference>
<dbReference type="PANTHER" id="PTHR44757">
    <property type="entry name" value="DIGUANYLATE CYCLASE DGCP"/>
    <property type="match status" value="1"/>
</dbReference>
<dbReference type="Gene3D" id="3.20.20.450">
    <property type="entry name" value="EAL domain"/>
    <property type="match status" value="1"/>
</dbReference>
<keyword evidence="2" id="KW-0597">Phosphoprotein</keyword>
<dbReference type="InterPro" id="IPR011006">
    <property type="entry name" value="CheY-like_superfamily"/>
</dbReference>
<evidence type="ECO:0000259" key="4">
    <source>
        <dbReference type="PROSITE" id="PS50112"/>
    </source>
</evidence>
<dbReference type="InterPro" id="IPR001789">
    <property type="entry name" value="Sig_transdc_resp-reg_receiver"/>
</dbReference>
<dbReference type="InterPro" id="IPR000700">
    <property type="entry name" value="PAS-assoc_C"/>
</dbReference>
<dbReference type="SUPFAM" id="SSF52172">
    <property type="entry name" value="CheY-like"/>
    <property type="match status" value="1"/>
</dbReference>
<evidence type="ECO:0000259" key="3">
    <source>
        <dbReference type="PROSITE" id="PS50110"/>
    </source>
</evidence>
<dbReference type="SMART" id="SM00448">
    <property type="entry name" value="REC"/>
    <property type="match status" value="1"/>
</dbReference>
<dbReference type="FunFam" id="3.30.70.270:FF:000001">
    <property type="entry name" value="Diguanylate cyclase domain protein"/>
    <property type="match status" value="1"/>
</dbReference>
<dbReference type="GO" id="GO:0000160">
    <property type="term" value="P:phosphorelay signal transduction system"/>
    <property type="evidence" value="ECO:0007669"/>
    <property type="project" value="InterPro"/>
</dbReference>
<reference evidence="8" key="1">
    <citation type="journal article" date="2021" name="bioRxiv">
        <title>Unraveling nitrogen, sulfur and carbon metabolic pathways and microbial community transcriptional responses to substrate deprivation and toxicity stresses in a bioreactor mimicking anoxic brackish coastal sediment conditions.</title>
        <authorList>
            <person name="Martins P.D."/>
            <person name="Echeveste M.J."/>
            <person name="Arshad A."/>
            <person name="Kurth J."/>
            <person name="Ouboter H."/>
            <person name="Jetten M.S.M."/>
            <person name="Welte C.U."/>
        </authorList>
    </citation>
    <scope>NUCLEOTIDE SEQUENCE</scope>
    <source>
        <strain evidence="8">MAG_39</strain>
    </source>
</reference>
<dbReference type="NCBIfam" id="TIGR00229">
    <property type="entry name" value="sensory_box"/>
    <property type="match status" value="1"/>
</dbReference>
<dbReference type="Pfam" id="PF00989">
    <property type="entry name" value="PAS"/>
    <property type="match status" value="1"/>
</dbReference>
<dbReference type="PROSITE" id="PS50887">
    <property type="entry name" value="GGDEF"/>
    <property type="match status" value="1"/>
</dbReference>
<evidence type="ECO:0000313" key="9">
    <source>
        <dbReference type="Proteomes" id="UP000705867"/>
    </source>
</evidence>
<dbReference type="Gene3D" id="3.30.70.270">
    <property type="match status" value="1"/>
</dbReference>
<comment type="catalytic activity">
    <reaction evidence="1">
        <text>3',3'-c-di-GMP + H2O = 5'-phosphoguanylyl(3'-&gt;5')guanosine + H(+)</text>
        <dbReference type="Rhea" id="RHEA:24902"/>
        <dbReference type="ChEBI" id="CHEBI:15377"/>
        <dbReference type="ChEBI" id="CHEBI:15378"/>
        <dbReference type="ChEBI" id="CHEBI:58754"/>
        <dbReference type="ChEBI" id="CHEBI:58805"/>
        <dbReference type="EC" id="3.1.4.52"/>
    </reaction>
    <physiologicalReaction direction="left-to-right" evidence="1">
        <dbReference type="Rhea" id="RHEA:24903"/>
    </physiologicalReaction>
</comment>
<dbReference type="SUPFAM" id="SSF55785">
    <property type="entry name" value="PYP-like sensor domain (PAS domain)"/>
    <property type="match status" value="1"/>
</dbReference>
<dbReference type="GO" id="GO:0071732">
    <property type="term" value="P:cellular response to nitric oxide"/>
    <property type="evidence" value="ECO:0007669"/>
    <property type="project" value="UniProtKB-ARBA"/>
</dbReference>
<dbReference type="InterPro" id="IPR013767">
    <property type="entry name" value="PAS_fold"/>
</dbReference>
<feature type="domain" description="PAS" evidence="4">
    <location>
        <begin position="137"/>
        <end position="193"/>
    </location>
</feature>
<dbReference type="CDD" id="cd00130">
    <property type="entry name" value="PAS"/>
    <property type="match status" value="1"/>
</dbReference>
<reference evidence="8" key="2">
    <citation type="submission" date="2021-08" db="EMBL/GenBank/DDBJ databases">
        <authorList>
            <person name="Dalcin Martins P."/>
        </authorList>
    </citation>
    <scope>NUCLEOTIDE SEQUENCE</scope>
    <source>
        <strain evidence="8">MAG_39</strain>
    </source>
</reference>
<evidence type="ECO:0000313" key="8">
    <source>
        <dbReference type="EMBL" id="MBZ0157184.1"/>
    </source>
</evidence>
<dbReference type="PANTHER" id="PTHR44757:SF2">
    <property type="entry name" value="BIOFILM ARCHITECTURE MAINTENANCE PROTEIN MBAA"/>
    <property type="match status" value="1"/>
</dbReference>
<dbReference type="Pfam" id="PF00990">
    <property type="entry name" value="GGDEF"/>
    <property type="match status" value="1"/>
</dbReference>
<gene>
    <name evidence="8" type="ORF">K8I29_13355</name>
</gene>
<name>A0A953JCR8_9BACT</name>
<dbReference type="InterPro" id="IPR000014">
    <property type="entry name" value="PAS"/>
</dbReference>
<dbReference type="Pfam" id="PF00563">
    <property type="entry name" value="EAL"/>
    <property type="match status" value="1"/>
</dbReference>
<dbReference type="Proteomes" id="UP000705867">
    <property type="component" value="Unassembled WGS sequence"/>
</dbReference>
<dbReference type="FunFam" id="3.20.20.450:FF:000001">
    <property type="entry name" value="Cyclic di-GMP phosphodiesterase yahA"/>
    <property type="match status" value="1"/>
</dbReference>
<dbReference type="EMBL" id="JAIOIV010000107">
    <property type="protein sequence ID" value="MBZ0157184.1"/>
    <property type="molecule type" value="Genomic_DNA"/>
</dbReference>
<dbReference type="InterPro" id="IPR001633">
    <property type="entry name" value="EAL_dom"/>
</dbReference>
<dbReference type="NCBIfam" id="TIGR00254">
    <property type="entry name" value="GGDEF"/>
    <property type="match status" value="1"/>
</dbReference>
<evidence type="ECO:0000259" key="7">
    <source>
        <dbReference type="PROSITE" id="PS50887"/>
    </source>
</evidence>
<dbReference type="CDD" id="cd01948">
    <property type="entry name" value="EAL"/>
    <property type="match status" value="1"/>
</dbReference>
<dbReference type="PROSITE" id="PS50110">
    <property type="entry name" value="RESPONSE_REGULATORY"/>
    <property type="match status" value="1"/>
</dbReference>
<organism evidence="8 9">
    <name type="scientific">Candidatus Nitrobium versatile</name>
    <dbReference type="NCBI Taxonomy" id="2884831"/>
    <lineage>
        <taxon>Bacteria</taxon>
        <taxon>Pseudomonadati</taxon>
        <taxon>Nitrospirota</taxon>
        <taxon>Nitrospiria</taxon>
        <taxon>Nitrospirales</taxon>
        <taxon>Nitrospiraceae</taxon>
        <taxon>Candidatus Nitrobium</taxon>
    </lineage>
</organism>
<dbReference type="Gene3D" id="3.40.50.2300">
    <property type="match status" value="1"/>
</dbReference>
<dbReference type="SMART" id="SM00052">
    <property type="entry name" value="EAL"/>
    <property type="match status" value="1"/>
</dbReference>
<dbReference type="SUPFAM" id="SSF141868">
    <property type="entry name" value="EAL domain-like"/>
    <property type="match status" value="1"/>
</dbReference>
<feature type="domain" description="EAL" evidence="6">
    <location>
        <begin position="440"/>
        <end position="694"/>
    </location>
</feature>
<proteinExistence type="predicted"/>
<feature type="domain" description="PAC" evidence="5">
    <location>
        <begin position="214"/>
        <end position="266"/>
    </location>
</feature>